<dbReference type="InterPro" id="IPR016161">
    <property type="entry name" value="Ald_DH/histidinol_DH"/>
</dbReference>
<dbReference type="FunFam" id="3.40.309.10:FF:000012">
    <property type="entry name" value="Betaine aldehyde dehydrogenase"/>
    <property type="match status" value="1"/>
</dbReference>
<protein>
    <recommendedName>
        <fullName evidence="3">aldehyde dehydrogenase (NAD(+))</fullName>
        <ecNumber evidence="3">1.2.1.3</ecNumber>
    </recommendedName>
</protein>
<comment type="caution">
    <text evidence="8">The sequence shown here is derived from an EMBL/GenBank/DDBJ whole genome shotgun (WGS) entry which is preliminary data.</text>
</comment>
<dbReference type="Proteomes" id="UP001244011">
    <property type="component" value="Unassembled WGS sequence"/>
</dbReference>
<dbReference type="GeneID" id="85313465"/>
<evidence type="ECO:0000313" key="9">
    <source>
        <dbReference type="Proteomes" id="UP001244011"/>
    </source>
</evidence>
<dbReference type="Gene3D" id="3.40.605.10">
    <property type="entry name" value="Aldehyde Dehydrogenase, Chain A, domain 1"/>
    <property type="match status" value="1"/>
</dbReference>
<dbReference type="AlphaFoldDB" id="A0AAJ0BSV8"/>
<dbReference type="EMBL" id="MU839033">
    <property type="protein sequence ID" value="KAK1762783.1"/>
    <property type="molecule type" value="Genomic_DNA"/>
</dbReference>
<dbReference type="Pfam" id="PF00171">
    <property type="entry name" value="Aldedh"/>
    <property type="match status" value="1"/>
</dbReference>
<evidence type="ECO:0000256" key="3">
    <source>
        <dbReference type="ARBA" id="ARBA00024226"/>
    </source>
</evidence>
<dbReference type="FunFam" id="3.40.605.10:FF:000001">
    <property type="entry name" value="Aldehyde dehydrogenase 1"/>
    <property type="match status" value="1"/>
</dbReference>
<dbReference type="InterPro" id="IPR016162">
    <property type="entry name" value="Ald_DH_N"/>
</dbReference>
<evidence type="ECO:0000256" key="6">
    <source>
        <dbReference type="RuleBase" id="RU003345"/>
    </source>
</evidence>
<comment type="catalytic activity">
    <reaction evidence="4">
        <text>an aldehyde + NAD(+) + H2O = a carboxylate + NADH + 2 H(+)</text>
        <dbReference type="Rhea" id="RHEA:16185"/>
        <dbReference type="ChEBI" id="CHEBI:15377"/>
        <dbReference type="ChEBI" id="CHEBI:15378"/>
        <dbReference type="ChEBI" id="CHEBI:17478"/>
        <dbReference type="ChEBI" id="CHEBI:29067"/>
        <dbReference type="ChEBI" id="CHEBI:57540"/>
        <dbReference type="ChEBI" id="CHEBI:57945"/>
        <dbReference type="EC" id="1.2.1.3"/>
    </reaction>
</comment>
<name>A0AAJ0BSV8_9PEZI</name>
<keyword evidence="9" id="KW-1185">Reference proteome</keyword>
<reference evidence="8" key="1">
    <citation type="submission" date="2023-06" db="EMBL/GenBank/DDBJ databases">
        <title>Genome-scale phylogeny and comparative genomics of the fungal order Sordariales.</title>
        <authorList>
            <consortium name="Lawrence Berkeley National Laboratory"/>
            <person name="Hensen N."/>
            <person name="Bonometti L."/>
            <person name="Westerberg I."/>
            <person name="Brannstrom I.O."/>
            <person name="Guillou S."/>
            <person name="Cros-Aarteil S."/>
            <person name="Calhoun S."/>
            <person name="Haridas S."/>
            <person name="Kuo A."/>
            <person name="Mondo S."/>
            <person name="Pangilinan J."/>
            <person name="Riley R."/>
            <person name="Labutti K."/>
            <person name="Andreopoulos B."/>
            <person name="Lipzen A."/>
            <person name="Chen C."/>
            <person name="Yanf M."/>
            <person name="Daum C."/>
            <person name="Ng V."/>
            <person name="Clum A."/>
            <person name="Steindorff A."/>
            <person name="Ohm R."/>
            <person name="Martin F."/>
            <person name="Silar P."/>
            <person name="Natvig D."/>
            <person name="Lalanne C."/>
            <person name="Gautier V."/>
            <person name="Ament-Velasquez S.L."/>
            <person name="Kruys A."/>
            <person name="Hutchinson M.I."/>
            <person name="Powell A.J."/>
            <person name="Barry K."/>
            <person name="Miller A.N."/>
            <person name="Grigoriev I.V."/>
            <person name="Debuchy R."/>
            <person name="Gladieux P."/>
            <person name="Thoren M.H."/>
            <person name="Johannesson H."/>
        </authorList>
    </citation>
    <scope>NUCLEOTIDE SEQUENCE</scope>
    <source>
        <strain evidence="8">8032-3</strain>
    </source>
</reference>
<keyword evidence="2 6" id="KW-0560">Oxidoreductase</keyword>
<dbReference type="GO" id="GO:0004029">
    <property type="term" value="F:aldehyde dehydrogenase (NAD+) activity"/>
    <property type="evidence" value="ECO:0007669"/>
    <property type="project" value="UniProtKB-EC"/>
</dbReference>
<evidence type="ECO:0000259" key="7">
    <source>
        <dbReference type="Pfam" id="PF00171"/>
    </source>
</evidence>
<dbReference type="PROSITE" id="PS00687">
    <property type="entry name" value="ALDEHYDE_DEHYDR_GLU"/>
    <property type="match status" value="1"/>
</dbReference>
<comment type="similarity">
    <text evidence="1 6">Belongs to the aldehyde dehydrogenase family.</text>
</comment>
<dbReference type="InterPro" id="IPR016163">
    <property type="entry name" value="Ald_DH_C"/>
</dbReference>
<dbReference type="PANTHER" id="PTHR11699">
    <property type="entry name" value="ALDEHYDE DEHYDROGENASE-RELATED"/>
    <property type="match status" value="1"/>
</dbReference>
<evidence type="ECO:0000256" key="5">
    <source>
        <dbReference type="PROSITE-ProRule" id="PRU10007"/>
    </source>
</evidence>
<evidence type="ECO:0000256" key="4">
    <source>
        <dbReference type="ARBA" id="ARBA00049194"/>
    </source>
</evidence>
<dbReference type="InterPro" id="IPR015590">
    <property type="entry name" value="Aldehyde_DH_dom"/>
</dbReference>
<accession>A0AAJ0BSV8</accession>
<evidence type="ECO:0000256" key="2">
    <source>
        <dbReference type="ARBA" id="ARBA00023002"/>
    </source>
</evidence>
<evidence type="ECO:0000313" key="8">
    <source>
        <dbReference type="EMBL" id="KAK1762783.1"/>
    </source>
</evidence>
<dbReference type="Gene3D" id="3.40.309.10">
    <property type="entry name" value="Aldehyde Dehydrogenase, Chain A, domain 2"/>
    <property type="match status" value="1"/>
</dbReference>
<sequence>MAGKLIDTKLGAFGLLIANKPTQGEGPLLELINPKDGSTITTKVHEASAADVDRAVDEAEKAFEGPWAAYTGQKRADCLNKFADLLDAHAEEISYLESVCSGRPLGMVIGELPRVSAVFRYYAGWADKIRGDSYPPEDGFYKIVRQEPLGVCAGITAWNGSLHFFAWKSAPALACGNTVILKPSEKSPLGSLAASYLIEAAGFPPGVFQVIAGGGRVGGLLSSHMKIAKISFTGSTATGRKIQEAATKSNLKRVTLELGGKSPAIVFDDADMETALFWSVLGITINSGQVCAATSRIYLQEDIAEAFLARMKEQFTAIASAMGADPQEKTTTYGPLVDRAQYDKVWNSIQSGKRAATLLTGGDEYTKGGHYVAPTIFLEPDKDADIYREEIFGPVLCARTFKTEEEALVMANDTHYGLAGSIYTNDLKRALRVSAKLRGGTISINCSAMVGPQVPMGGFGCSGIGRELGEYALRHYTEPKAIWIK</sequence>
<gene>
    <name evidence="8" type="ORF">QBC33DRAFT_563386</name>
</gene>
<proteinExistence type="inferred from homology"/>
<dbReference type="InterPro" id="IPR029510">
    <property type="entry name" value="Ald_DH_CS_GLU"/>
</dbReference>
<dbReference type="EC" id="1.2.1.3" evidence="3"/>
<evidence type="ECO:0000256" key="1">
    <source>
        <dbReference type="ARBA" id="ARBA00009986"/>
    </source>
</evidence>
<feature type="domain" description="Aldehyde dehydrogenase" evidence="7">
    <location>
        <begin position="29"/>
        <end position="482"/>
    </location>
</feature>
<organism evidence="8 9">
    <name type="scientific">Phialemonium atrogriseum</name>
    <dbReference type="NCBI Taxonomy" id="1093897"/>
    <lineage>
        <taxon>Eukaryota</taxon>
        <taxon>Fungi</taxon>
        <taxon>Dikarya</taxon>
        <taxon>Ascomycota</taxon>
        <taxon>Pezizomycotina</taxon>
        <taxon>Sordariomycetes</taxon>
        <taxon>Sordariomycetidae</taxon>
        <taxon>Cephalothecales</taxon>
        <taxon>Cephalothecaceae</taxon>
        <taxon>Phialemonium</taxon>
    </lineage>
</organism>
<dbReference type="RefSeq" id="XP_060278996.1">
    <property type="nucleotide sequence ID" value="XM_060430278.1"/>
</dbReference>
<feature type="active site" evidence="5">
    <location>
        <position position="257"/>
    </location>
</feature>
<dbReference type="SUPFAM" id="SSF53720">
    <property type="entry name" value="ALDH-like"/>
    <property type="match status" value="1"/>
</dbReference>